<dbReference type="NCBIfam" id="NF040708">
    <property type="entry name" value="Siroheme_Dcarb_AhbA"/>
    <property type="match status" value="1"/>
</dbReference>
<dbReference type="EC" id="4.1.1.111" evidence="4"/>
<keyword evidence="1" id="KW-0456">Lyase</keyword>
<dbReference type="PANTHER" id="PTHR43413">
    <property type="entry name" value="TRANSCRIPTIONAL REGULATOR, ASNC FAMILY"/>
    <property type="match status" value="1"/>
</dbReference>
<dbReference type="Pfam" id="PF17805">
    <property type="entry name" value="AsnC_trans_reg2"/>
    <property type="match status" value="1"/>
</dbReference>
<evidence type="ECO:0000256" key="4">
    <source>
        <dbReference type="ARBA" id="ARBA00023471"/>
    </source>
</evidence>
<dbReference type="SMART" id="SM00344">
    <property type="entry name" value="HTH_ASNC"/>
    <property type="match status" value="1"/>
</dbReference>
<evidence type="ECO:0000259" key="7">
    <source>
        <dbReference type="Pfam" id="PF22451"/>
    </source>
</evidence>
<dbReference type="InterPro" id="IPR040523">
    <property type="entry name" value="AsnC_trans_reg2"/>
</dbReference>
<dbReference type="GO" id="GO:0016829">
    <property type="term" value="F:lyase activity"/>
    <property type="evidence" value="ECO:0007669"/>
    <property type="project" value="UniProtKB-KW"/>
</dbReference>
<dbReference type="Gene3D" id="1.10.10.10">
    <property type="entry name" value="Winged helix-like DNA-binding domain superfamily/Winged helix DNA-binding domain"/>
    <property type="match status" value="1"/>
</dbReference>
<dbReference type="AlphaFoldDB" id="A0A0N8KR73"/>
<dbReference type="Gene3D" id="3.30.70.3460">
    <property type="match status" value="1"/>
</dbReference>
<evidence type="ECO:0000313" key="9">
    <source>
        <dbReference type="Proteomes" id="UP000050360"/>
    </source>
</evidence>
<dbReference type="Pfam" id="PF22451">
    <property type="entry name" value="NirdL-like_HTH"/>
    <property type="match status" value="1"/>
</dbReference>
<dbReference type="InterPro" id="IPR053429">
    <property type="entry name" value="Siroheme_Decarboxylase"/>
</dbReference>
<organism evidence="8 9">
    <name type="scientific">Candidatus Methanoperedens nitratireducens</name>
    <dbReference type="NCBI Taxonomy" id="1392998"/>
    <lineage>
        <taxon>Archaea</taxon>
        <taxon>Methanobacteriati</taxon>
        <taxon>Methanobacteriota</taxon>
        <taxon>Stenosarchaea group</taxon>
        <taxon>Methanomicrobia</taxon>
        <taxon>Methanosarcinales</taxon>
        <taxon>ANME-2 cluster</taxon>
        <taxon>Candidatus Methanoperedentaceae</taxon>
        <taxon>Candidatus Methanoperedens</taxon>
    </lineage>
</organism>
<gene>
    <name evidence="8" type="primary">nirD</name>
    <name evidence="8" type="ORF">MPEBLZ_01277</name>
</gene>
<evidence type="ECO:0000256" key="2">
    <source>
        <dbReference type="ARBA" id="ARBA00023444"/>
    </source>
</evidence>
<dbReference type="InterPro" id="IPR036390">
    <property type="entry name" value="WH_DNA-bd_sf"/>
</dbReference>
<dbReference type="PANTHER" id="PTHR43413:SF1">
    <property type="entry name" value="SIROHEME DECARBOXYLASE NIRL SUBUNIT"/>
    <property type="match status" value="1"/>
</dbReference>
<feature type="domain" description="Siroheme decarboxylase AsnC-like ligand binding" evidence="6">
    <location>
        <begin position="81"/>
        <end position="155"/>
    </location>
</feature>
<comment type="catalytic activity">
    <reaction evidence="5">
        <text>siroheme + 2 H(+) = 12,18-didecarboxysiroheme + 2 CO2</text>
        <dbReference type="Rhea" id="RHEA:19093"/>
        <dbReference type="ChEBI" id="CHEBI:15378"/>
        <dbReference type="ChEBI" id="CHEBI:16526"/>
        <dbReference type="ChEBI" id="CHEBI:60052"/>
        <dbReference type="ChEBI" id="CHEBI:140497"/>
        <dbReference type="EC" id="4.1.1.111"/>
    </reaction>
</comment>
<comment type="pathway">
    <text evidence="2">Porphyrin-containing compound metabolism.</text>
</comment>
<dbReference type="Proteomes" id="UP000050360">
    <property type="component" value="Unassembled WGS sequence"/>
</dbReference>
<dbReference type="EMBL" id="LKCM01000106">
    <property type="protein sequence ID" value="KPQ44138.1"/>
    <property type="molecule type" value="Genomic_DNA"/>
</dbReference>
<evidence type="ECO:0000313" key="8">
    <source>
        <dbReference type="EMBL" id="KPQ44138.1"/>
    </source>
</evidence>
<protein>
    <recommendedName>
        <fullName evidence="4">siroheme decarboxylase</fullName>
        <ecNumber evidence="4">4.1.1.111</ecNumber>
    </recommendedName>
</protein>
<reference evidence="8 9" key="1">
    <citation type="submission" date="2015-09" db="EMBL/GenBank/DDBJ databases">
        <title>A metagenomics-based metabolic model of nitrate-dependent anaerobic oxidation of methane by Methanoperedens-like archaea.</title>
        <authorList>
            <person name="Arshad A."/>
            <person name="Speth D.R."/>
            <person name="De Graaf R.M."/>
            <person name="Op Den Camp H.J."/>
            <person name="Jetten M.S."/>
            <person name="Welte C.U."/>
        </authorList>
    </citation>
    <scope>NUCLEOTIDE SEQUENCE [LARGE SCALE GENOMIC DNA]</scope>
</reference>
<dbReference type="InterPro" id="IPR036388">
    <property type="entry name" value="WH-like_DNA-bd_sf"/>
</dbReference>
<proteinExistence type="inferred from homology"/>
<dbReference type="SUPFAM" id="SSF46785">
    <property type="entry name" value="Winged helix' DNA-binding domain"/>
    <property type="match status" value="1"/>
</dbReference>
<evidence type="ECO:0000256" key="3">
    <source>
        <dbReference type="ARBA" id="ARBA00023457"/>
    </source>
</evidence>
<dbReference type="InterPro" id="IPR053953">
    <property type="entry name" value="NirdL-like_HTH"/>
</dbReference>
<evidence type="ECO:0000256" key="1">
    <source>
        <dbReference type="ARBA" id="ARBA00023239"/>
    </source>
</evidence>
<dbReference type="InterPro" id="IPR019888">
    <property type="entry name" value="Tscrpt_reg_AsnC-like"/>
</dbReference>
<feature type="domain" description="Siroheme decarboxylase NirL-like HTH" evidence="7">
    <location>
        <begin position="20"/>
        <end position="66"/>
    </location>
</feature>
<accession>A0A0N8KR73</accession>
<name>A0A0N8KR73_9EURY</name>
<comment type="caution">
    <text evidence="8">The sequence shown here is derived from an EMBL/GenBank/DDBJ whole genome shotgun (WGS) entry which is preliminary data.</text>
</comment>
<evidence type="ECO:0000256" key="5">
    <source>
        <dbReference type="ARBA" id="ARBA00048470"/>
    </source>
</evidence>
<dbReference type="InterPro" id="IPR050684">
    <property type="entry name" value="HTH-Siroheme_Decarb"/>
</dbReference>
<sequence>MDQEGSDFLALSKISLDDIDKKILNAIQINFPLVNKPFEELGKNLGLEEEDVIRRIQRLQKEGAIRRIGPIISTKKTGGMGTLVAMKVQPERVDEVAAIINEYEEVSHNYLRPANFNVWFTVSAESEERLNEILEELKEKTGCELRNLPTKRLFKIGVKFNIK</sequence>
<evidence type="ECO:0000259" key="6">
    <source>
        <dbReference type="Pfam" id="PF17805"/>
    </source>
</evidence>
<comment type="similarity">
    <text evidence="3">Belongs to the Ahb/Nir family.</text>
</comment>